<evidence type="ECO:0000256" key="2">
    <source>
        <dbReference type="ARBA" id="ARBA00022741"/>
    </source>
</evidence>
<feature type="domain" description="NB-ARC" evidence="5">
    <location>
        <begin position="169"/>
        <end position="358"/>
    </location>
</feature>
<reference evidence="10" key="1">
    <citation type="submission" date="2016-06" db="EMBL/GenBank/DDBJ databases">
        <title>Parallel loss of symbiosis genes in relatives of nitrogen-fixing non-legume Parasponia.</title>
        <authorList>
            <person name="Van Velzen R."/>
            <person name="Holmer R."/>
            <person name="Bu F."/>
            <person name="Rutten L."/>
            <person name="Van Zeijl A."/>
            <person name="Liu W."/>
            <person name="Santuari L."/>
            <person name="Cao Q."/>
            <person name="Sharma T."/>
            <person name="Shen D."/>
            <person name="Roswanjaya Y."/>
            <person name="Wardhani T."/>
            <person name="Kalhor M.S."/>
            <person name="Jansen J."/>
            <person name="Van den Hoogen J."/>
            <person name="Gungor B."/>
            <person name="Hartog M."/>
            <person name="Hontelez J."/>
            <person name="Verver J."/>
            <person name="Yang W.-C."/>
            <person name="Schijlen E."/>
            <person name="Repin R."/>
            <person name="Schilthuizen M."/>
            <person name="Schranz E."/>
            <person name="Heidstra R."/>
            <person name="Miyata K."/>
            <person name="Fedorova E."/>
            <person name="Kohlen W."/>
            <person name="Bisseling T."/>
            <person name="Smit S."/>
            <person name="Geurts R."/>
        </authorList>
    </citation>
    <scope>NUCLEOTIDE SEQUENCE [LARGE SCALE GENOMIC DNA]</scope>
    <source>
        <strain evidence="10">cv. WU1-14</strain>
    </source>
</reference>
<keyword evidence="4" id="KW-0472">Membrane</keyword>
<dbReference type="InterPro" id="IPR044974">
    <property type="entry name" value="Disease_R_plants"/>
</dbReference>
<dbReference type="Gene3D" id="3.80.10.10">
    <property type="entry name" value="Ribonuclease Inhibitor"/>
    <property type="match status" value="1"/>
</dbReference>
<dbReference type="InterPro" id="IPR038005">
    <property type="entry name" value="RX-like_CC"/>
</dbReference>
<dbReference type="InterPro" id="IPR032675">
    <property type="entry name" value="LRR_dom_sf"/>
</dbReference>
<dbReference type="PANTHER" id="PTHR23155">
    <property type="entry name" value="DISEASE RESISTANCE PROTEIN RP"/>
    <property type="match status" value="1"/>
</dbReference>
<dbReference type="InterPro" id="IPR036388">
    <property type="entry name" value="WH-like_DNA-bd_sf"/>
</dbReference>
<dbReference type="InterPro" id="IPR041118">
    <property type="entry name" value="Rx_N"/>
</dbReference>
<dbReference type="GO" id="GO:0043531">
    <property type="term" value="F:ADP binding"/>
    <property type="evidence" value="ECO:0007669"/>
    <property type="project" value="InterPro"/>
</dbReference>
<keyword evidence="4" id="KW-0812">Transmembrane</keyword>
<feature type="transmembrane region" description="Helical" evidence="4">
    <location>
        <begin position="935"/>
        <end position="952"/>
    </location>
</feature>
<feature type="domain" description="Disease resistance R13L4/SHOC-2-like LRR" evidence="8">
    <location>
        <begin position="572"/>
        <end position="877"/>
    </location>
</feature>
<dbReference type="Gene3D" id="1.10.8.430">
    <property type="entry name" value="Helical domain of apoptotic protease-activating factors"/>
    <property type="match status" value="1"/>
</dbReference>
<dbReference type="FunFam" id="1.10.8.430:FF:000003">
    <property type="entry name" value="Probable disease resistance protein At5g66910"/>
    <property type="match status" value="1"/>
</dbReference>
<evidence type="ECO:0000259" key="6">
    <source>
        <dbReference type="Pfam" id="PF18052"/>
    </source>
</evidence>
<dbReference type="SUPFAM" id="SSF52540">
    <property type="entry name" value="P-loop containing nucleoside triphosphate hydrolases"/>
    <property type="match status" value="1"/>
</dbReference>
<dbReference type="OrthoDB" id="1144530at2759"/>
<dbReference type="Pfam" id="PF00931">
    <property type="entry name" value="NB-ARC"/>
    <property type="match status" value="1"/>
</dbReference>
<accession>A0A2P5AX26</accession>
<organism evidence="9 10">
    <name type="scientific">Parasponia andersonii</name>
    <name type="common">Sponia andersonii</name>
    <dbReference type="NCBI Taxonomy" id="3476"/>
    <lineage>
        <taxon>Eukaryota</taxon>
        <taxon>Viridiplantae</taxon>
        <taxon>Streptophyta</taxon>
        <taxon>Embryophyta</taxon>
        <taxon>Tracheophyta</taxon>
        <taxon>Spermatophyta</taxon>
        <taxon>Magnoliopsida</taxon>
        <taxon>eudicotyledons</taxon>
        <taxon>Gunneridae</taxon>
        <taxon>Pentapetalae</taxon>
        <taxon>rosids</taxon>
        <taxon>fabids</taxon>
        <taxon>Rosales</taxon>
        <taxon>Cannabaceae</taxon>
        <taxon>Parasponia</taxon>
    </lineage>
</organism>
<dbReference type="Gene3D" id="1.10.10.10">
    <property type="entry name" value="Winged helix-like DNA-binding domain superfamily/Winged helix DNA-binding domain"/>
    <property type="match status" value="1"/>
</dbReference>
<evidence type="ECO:0000256" key="1">
    <source>
        <dbReference type="ARBA" id="ARBA00022737"/>
    </source>
</evidence>
<keyword evidence="1" id="KW-0677">Repeat</keyword>
<dbReference type="Gene3D" id="3.40.50.300">
    <property type="entry name" value="P-loop containing nucleotide triphosphate hydrolases"/>
    <property type="match status" value="1"/>
</dbReference>
<dbReference type="Pfam" id="PF23598">
    <property type="entry name" value="LRR_14"/>
    <property type="match status" value="1"/>
</dbReference>
<dbReference type="Gene3D" id="1.20.5.4130">
    <property type="match status" value="1"/>
</dbReference>
<evidence type="ECO:0000259" key="7">
    <source>
        <dbReference type="Pfam" id="PF23559"/>
    </source>
</evidence>
<proteinExistence type="predicted"/>
<dbReference type="PRINTS" id="PR00364">
    <property type="entry name" value="DISEASERSIST"/>
</dbReference>
<keyword evidence="2" id="KW-0547">Nucleotide-binding</keyword>
<dbReference type="Pfam" id="PF18052">
    <property type="entry name" value="Rx_N"/>
    <property type="match status" value="1"/>
</dbReference>
<dbReference type="GO" id="GO:0098542">
    <property type="term" value="P:defense response to other organism"/>
    <property type="evidence" value="ECO:0007669"/>
    <property type="project" value="TreeGrafter"/>
</dbReference>
<keyword evidence="4" id="KW-1133">Transmembrane helix</keyword>
<dbReference type="InterPro" id="IPR058922">
    <property type="entry name" value="WHD_DRP"/>
</dbReference>
<comment type="caution">
    <text evidence="9">The sequence shown here is derived from an EMBL/GenBank/DDBJ whole genome shotgun (WGS) entry which is preliminary data.</text>
</comment>
<evidence type="ECO:0000313" key="10">
    <source>
        <dbReference type="Proteomes" id="UP000237105"/>
    </source>
</evidence>
<name>A0A2P5AX26_PARAD</name>
<evidence type="ECO:0000256" key="4">
    <source>
        <dbReference type="SAM" id="Phobius"/>
    </source>
</evidence>
<evidence type="ECO:0000259" key="5">
    <source>
        <dbReference type="Pfam" id="PF00931"/>
    </source>
</evidence>
<dbReference type="AlphaFoldDB" id="A0A2P5AX26"/>
<dbReference type="InterPro" id="IPR002182">
    <property type="entry name" value="NB-ARC"/>
</dbReference>
<dbReference type="FunFam" id="1.10.10.10:FF:000322">
    <property type="entry name" value="Probable disease resistance protein At1g63360"/>
    <property type="match status" value="1"/>
</dbReference>
<dbReference type="Pfam" id="PF23559">
    <property type="entry name" value="WHD_DRP"/>
    <property type="match status" value="1"/>
</dbReference>
<protein>
    <submittedName>
        <fullName evidence="9">NB-ARC domain, LRR domain containing protein</fullName>
    </submittedName>
</protein>
<dbReference type="InterPro" id="IPR055414">
    <property type="entry name" value="LRR_R13L4/SHOC2-like"/>
</dbReference>
<sequence>MAETVLSMLTEAIVSAAIHRISDLLINEATPLTSVRGDVEYLRNELRRMQGFLKRACSKHEHDDQVRIWLGEIREVASDIEDVVETYVVKFDSSYVKALHLRSLRKPIGDIKIRIQGIFESKEMYEIQLGSSEIGEATTSAAEQERISRKSYPVCDDEEENHDLISLDQTVTILKTKLTGERDDRLRVVPIVGMGGLGKTALAKKVYNDNDVKHHFDRCAWVFISQKYVLREVLSEILIQVGFSQSRHIRNDSEDLLEERKRKREILNTLDEGDLIVSIKDELKEKLYLVVLDDIWRIDDWDSLRRAFPRGVRGSKIVFTTRSKQVASYANPHDCAIEPPLLTPEGSWELLQRKAMPRDIFGNYHSSQFEHMGKEMVNKCGGLPFAIVVLGGLLRTKRSYDEWQKVVRDVNSYLNKHNHRVEDMLALSYHDLPYYLKPCFLYLGNFPDDSEIPKKELIQLWIAEGFITEPTSRRQTMEEIAEDYLEELIDRCMIQIVKRDYTGVGVKTCRLHHLMRDFCVSKARADNFFEVIQPQEENITAASSSSSTYQTRSRRIAVHPGYSLDRRQMHPHLRSLIYFDVSPPSISDIIRGRNSKLLRVLELRFSRGTRKCKVPSEIGDLIHLRYLGLRNVGRVKLPCSIGNLRSLGTINLRDNDEVVLPAEILRLARLKHLLLPFNTDFPHSFRWPTYILSTPTQIQTLKYIRFGPLLLRNKITQVELRNLQNLGVQFTSHEDVRFFLLSTPNFRFSMLQSLHMSLLSASVFPNLQPLSECVILSKLFLDGKISDGHNLEFLPPSLTKLTLRDSDLSTDPMPILENLPSLRFIRLHNSYNGSEMVCGAQGFPRLETLQLFSLRNVTKWRVELGTAMPNLKRLCIKNMPELRIIPEELRYITTLKELMICDMLLYSQVLSWESHVTDVESALSARREVREWRKLAFSIGVLFLVYSLYYSCSVRFMS</sequence>
<dbReference type="Proteomes" id="UP000237105">
    <property type="component" value="Unassembled WGS sequence"/>
</dbReference>
<evidence type="ECO:0000256" key="3">
    <source>
        <dbReference type="ARBA" id="ARBA00022821"/>
    </source>
</evidence>
<keyword evidence="3" id="KW-0611">Plant defense</keyword>
<dbReference type="PANTHER" id="PTHR23155:SF1185">
    <property type="entry name" value="DISEASE RESISTANCE RPP8-LIKE PROTEIN 3-RELATED"/>
    <property type="match status" value="1"/>
</dbReference>
<dbReference type="InterPro" id="IPR042197">
    <property type="entry name" value="Apaf_helical"/>
</dbReference>
<dbReference type="EMBL" id="JXTB01000423">
    <property type="protein sequence ID" value="PON41077.1"/>
    <property type="molecule type" value="Genomic_DNA"/>
</dbReference>
<dbReference type="SUPFAM" id="SSF52058">
    <property type="entry name" value="L domain-like"/>
    <property type="match status" value="1"/>
</dbReference>
<dbReference type="FunFam" id="3.40.50.300:FF:001091">
    <property type="entry name" value="Probable disease resistance protein At1g61300"/>
    <property type="match status" value="1"/>
</dbReference>
<dbReference type="InterPro" id="IPR027417">
    <property type="entry name" value="P-loop_NTPase"/>
</dbReference>
<keyword evidence="10" id="KW-1185">Reference proteome</keyword>
<gene>
    <name evidence="9" type="ORF">PanWU01x14_292290</name>
</gene>
<dbReference type="CDD" id="cd14798">
    <property type="entry name" value="RX-CC_like"/>
    <property type="match status" value="1"/>
</dbReference>
<evidence type="ECO:0000259" key="8">
    <source>
        <dbReference type="Pfam" id="PF23598"/>
    </source>
</evidence>
<feature type="domain" description="Disease resistance protein winged helix" evidence="7">
    <location>
        <begin position="446"/>
        <end position="518"/>
    </location>
</feature>
<evidence type="ECO:0000313" key="9">
    <source>
        <dbReference type="EMBL" id="PON41077.1"/>
    </source>
</evidence>
<feature type="domain" description="Disease resistance N-terminal" evidence="6">
    <location>
        <begin position="13"/>
        <end position="93"/>
    </location>
</feature>